<feature type="domain" description="PUA" evidence="9">
    <location>
        <begin position="279"/>
        <end position="352"/>
    </location>
</feature>
<dbReference type="GO" id="GO:0005829">
    <property type="term" value="C:cytosol"/>
    <property type="evidence" value="ECO:0007669"/>
    <property type="project" value="TreeGrafter"/>
</dbReference>
<dbReference type="FunFam" id="3.40.1160.10:FF:000040">
    <property type="entry name" value="Glutamate 5-kinase"/>
    <property type="match status" value="1"/>
</dbReference>
<feature type="binding site" evidence="8">
    <location>
        <position position="51"/>
    </location>
    <ligand>
        <name>substrate</name>
    </ligand>
</feature>
<dbReference type="Pfam" id="PF00696">
    <property type="entry name" value="AA_kinase"/>
    <property type="match status" value="1"/>
</dbReference>
<dbReference type="InterPro" id="IPR001048">
    <property type="entry name" value="Asp/Glu/Uridylate_kinase"/>
</dbReference>
<dbReference type="GO" id="GO:0055129">
    <property type="term" value="P:L-proline biosynthetic process"/>
    <property type="evidence" value="ECO:0007669"/>
    <property type="project" value="UniProtKB-UniRule"/>
</dbReference>
<dbReference type="CDD" id="cd04242">
    <property type="entry name" value="AAK_G5K_ProB"/>
    <property type="match status" value="1"/>
</dbReference>
<dbReference type="Gene3D" id="2.30.130.10">
    <property type="entry name" value="PUA domain"/>
    <property type="match status" value="1"/>
</dbReference>
<dbReference type="PIRSF" id="PIRSF000729">
    <property type="entry name" value="GK"/>
    <property type="match status" value="1"/>
</dbReference>
<dbReference type="GO" id="GO:0004349">
    <property type="term" value="F:glutamate 5-kinase activity"/>
    <property type="evidence" value="ECO:0007669"/>
    <property type="project" value="UniProtKB-UniRule"/>
</dbReference>
<comment type="pathway">
    <text evidence="8">Amino-acid biosynthesis; L-proline biosynthesis; L-glutamate 5-semialdehyde from L-glutamate: step 1/2.</text>
</comment>
<sequence>MSHRFKKIAVKIGSNVLTRVDGTLDITRMSALVDQISQLHKKGVEIVMVSSGAVASGRSVMGISKKMDVVDQRQLFSAVGQAKLINHYYDLFREHGITVGQVLTTKENFGSRRHYLNQRNCMRIMLDNKVIPIVNENDAVSVSELMFTDNDELSGLIASMMDMEALIILSNIDGIFNGSPSNPESKVIRQIEKGQDVADFIQSTKSTFGRGGMLTKTTIARKIADEGIDVIIANGKRDGILLQLLDKKQDVVCTRFVASPAEVSSVKKWIAHSEGFAKGEIHVNENAAKALTGDKAVSLLPIGATEIVGDFEKDDIIRIIDPQGVLLGVGKVQYNSLRSRELLGKKNQKPLVHCDYLYLE</sequence>
<dbReference type="AlphaFoldDB" id="E4T549"/>
<dbReference type="InterPro" id="IPR002478">
    <property type="entry name" value="PUA"/>
</dbReference>
<accession>E4T549</accession>
<reference evidence="10 11" key="2">
    <citation type="journal article" date="2011" name="Stand. Genomic Sci.">
        <title>Complete genome sequence of Paludibacter propionicigenes type strain (WB4).</title>
        <authorList>
            <person name="Gronow S."/>
            <person name="Munk C."/>
            <person name="Lapidus A."/>
            <person name="Nolan M."/>
            <person name="Lucas S."/>
            <person name="Hammon N."/>
            <person name="Deshpande S."/>
            <person name="Cheng J.F."/>
            <person name="Tapia R."/>
            <person name="Han C."/>
            <person name="Goodwin L."/>
            <person name="Pitluck S."/>
            <person name="Liolios K."/>
            <person name="Ivanova N."/>
            <person name="Mavromatis K."/>
            <person name="Mikhailova N."/>
            <person name="Pati A."/>
            <person name="Chen A."/>
            <person name="Palaniappan K."/>
            <person name="Land M."/>
            <person name="Hauser L."/>
            <person name="Chang Y.J."/>
            <person name="Jeffries C.D."/>
            <person name="Brambilla E."/>
            <person name="Rohde M."/>
            <person name="Goker M."/>
            <person name="Detter J.C."/>
            <person name="Woyke T."/>
            <person name="Bristow J."/>
            <person name="Eisen J.A."/>
            <person name="Markowitz V."/>
            <person name="Hugenholtz P."/>
            <person name="Kyrpides N.C."/>
            <person name="Klenk H.P."/>
        </authorList>
    </citation>
    <scope>NUCLEOTIDE SEQUENCE [LARGE SCALE GENOMIC DNA]</scope>
    <source>
        <strain evidence="11">DSM 17365 / JCM 13257 / WB4</strain>
    </source>
</reference>
<dbReference type="Proteomes" id="UP000008718">
    <property type="component" value="Chromosome"/>
</dbReference>
<dbReference type="GO" id="GO:0005524">
    <property type="term" value="F:ATP binding"/>
    <property type="evidence" value="ECO:0007669"/>
    <property type="project" value="UniProtKB-KW"/>
</dbReference>
<dbReference type="Gene3D" id="3.40.1160.10">
    <property type="entry name" value="Acetylglutamate kinase-like"/>
    <property type="match status" value="1"/>
</dbReference>
<dbReference type="PANTHER" id="PTHR43654">
    <property type="entry name" value="GLUTAMATE 5-KINASE"/>
    <property type="match status" value="1"/>
</dbReference>
<evidence type="ECO:0000256" key="7">
    <source>
        <dbReference type="ARBA" id="ARBA00022840"/>
    </source>
</evidence>
<dbReference type="InterPro" id="IPR019797">
    <property type="entry name" value="Glutamate_5-kinase_CS"/>
</dbReference>
<evidence type="ECO:0000256" key="8">
    <source>
        <dbReference type="HAMAP-Rule" id="MF_00456"/>
    </source>
</evidence>
<dbReference type="Pfam" id="PF01472">
    <property type="entry name" value="PUA"/>
    <property type="match status" value="1"/>
</dbReference>
<evidence type="ECO:0000259" key="9">
    <source>
        <dbReference type="SMART" id="SM00359"/>
    </source>
</evidence>
<comment type="caution">
    <text evidence="8">Lacks conserved residue(s) required for the propagation of feature annotation.</text>
</comment>
<reference key="1">
    <citation type="submission" date="2010-11" db="EMBL/GenBank/DDBJ databases">
        <title>The complete genome of Paludibacter propionicigenes DSM 17365.</title>
        <authorList>
            <consortium name="US DOE Joint Genome Institute (JGI-PGF)"/>
            <person name="Lucas S."/>
            <person name="Copeland A."/>
            <person name="Lapidus A."/>
            <person name="Bruce D."/>
            <person name="Goodwin L."/>
            <person name="Pitluck S."/>
            <person name="Kyrpides N."/>
            <person name="Mavromatis K."/>
            <person name="Ivanova N."/>
            <person name="Munk A.C."/>
            <person name="Brettin T."/>
            <person name="Detter J.C."/>
            <person name="Han C."/>
            <person name="Tapia R."/>
            <person name="Land M."/>
            <person name="Hauser L."/>
            <person name="Markowitz V."/>
            <person name="Cheng J.-F."/>
            <person name="Hugenholtz P."/>
            <person name="Woyke T."/>
            <person name="Wu D."/>
            <person name="Gronow S."/>
            <person name="Wellnitz S."/>
            <person name="Brambilla E."/>
            <person name="Klenk H.-P."/>
            <person name="Eisen J.A."/>
        </authorList>
    </citation>
    <scope>NUCLEOTIDE SEQUENCE</scope>
    <source>
        <strain>WB4</strain>
    </source>
</reference>
<dbReference type="InterPro" id="IPR005715">
    <property type="entry name" value="Glu_5kinase/COase_Synthase"/>
</dbReference>
<dbReference type="RefSeq" id="WP_013445212.1">
    <property type="nucleotide sequence ID" value="NC_014734.1"/>
</dbReference>
<dbReference type="PRINTS" id="PR00474">
    <property type="entry name" value="GLU5KINASE"/>
</dbReference>
<protein>
    <recommendedName>
        <fullName evidence="8">Glutamate 5-kinase</fullName>
        <ecNumber evidence="8">2.7.2.11</ecNumber>
    </recommendedName>
    <alternativeName>
        <fullName evidence="8">Gamma-glutamyl kinase</fullName>
        <shortName evidence="8">GK</shortName>
    </alternativeName>
</protein>
<name>E4T549_PALPW</name>
<dbReference type="SUPFAM" id="SSF53633">
    <property type="entry name" value="Carbamate kinase-like"/>
    <property type="match status" value="1"/>
</dbReference>
<organism evidence="10 11">
    <name type="scientific">Paludibacter propionicigenes (strain DSM 17365 / JCM 13257 / WB4)</name>
    <dbReference type="NCBI Taxonomy" id="694427"/>
    <lineage>
        <taxon>Bacteria</taxon>
        <taxon>Pseudomonadati</taxon>
        <taxon>Bacteroidota</taxon>
        <taxon>Bacteroidia</taxon>
        <taxon>Bacteroidales</taxon>
        <taxon>Paludibacteraceae</taxon>
        <taxon>Paludibacter</taxon>
    </lineage>
</organism>
<evidence type="ECO:0000313" key="10">
    <source>
        <dbReference type="EMBL" id="ADQ79843.1"/>
    </source>
</evidence>
<dbReference type="CDD" id="cd21157">
    <property type="entry name" value="PUA_G5K"/>
    <property type="match status" value="1"/>
</dbReference>
<feature type="binding site" evidence="8">
    <location>
        <position position="11"/>
    </location>
    <ligand>
        <name>ATP</name>
        <dbReference type="ChEBI" id="CHEBI:30616"/>
    </ligand>
</feature>
<dbReference type="NCBIfam" id="TIGR01027">
    <property type="entry name" value="proB"/>
    <property type="match status" value="1"/>
</dbReference>
<keyword evidence="11" id="KW-1185">Reference proteome</keyword>
<dbReference type="HOGENOM" id="CLU_025400_2_0_10"/>
<gene>
    <name evidence="8" type="primary">proB</name>
    <name evidence="10" type="ordered locus">Palpr_1703</name>
</gene>
<dbReference type="PROSITE" id="PS50890">
    <property type="entry name" value="PUA"/>
    <property type="match status" value="1"/>
</dbReference>
<comment type="similarity">
    <text evidence="8">Belongs to the glutamate 5-kinase family.</text>
</comment>
<keyword evidence="5 8" id="KW-0547">Nucleotide-binding</keyword>
<keyword evidence="4 8" id="KW-0808">Transferase</keyword>
<comment type="subcellular location">
    <subcellularLocation>
        <location evidence="8">Cytoplasm</location>
    </subcellularLocation>
</comment>
<dbReference type="SUPFAM" id="SSF88697">
    <property type="entry name" value="PUA domain-like"/>
    <property type="match status" value="1"/>
</dbReference>
<dbReference type="PANTHER" id="PTHR43654:SF1">
    <property type="entry name" value="ISOPENTENYL PHOSPHATE KINASE"/>
    <property type="match status" value="1"/>
</dbReference>
<keyword evidence="6 8" id="KW-0418">Kinase</keyword>
<comment type="function">
    <text evidence="8">Catalyzes the transfer of a phosphate group to glutamate to form L-glutamate 5-phosphate.</text>
</comment>
<dbReference type="SMART" id="SM00359">
    <property type="entry name" value="PUA"/>
    <property type="match status" value="1"/>
</dbReference>
<evidence type="ECO:0000256" key="1">
    <source>
        <dbReference type="ARBA" id="ARBA00022490"/>
    </source>
</evidence>
<feature type="binding site" evidence="8">
    <location>
        <position position="150"/>
    </location>
    <ligand>
        <name>substrate</name>
    </ligand>
</feature>
<dbReference type="InterPro" id="IPR041739">
    <property type="entry name" value="G5K_ProB"/>
</dbReference>
<evidence type="ECO:0000313" key="11">
    <source>
        <dbReference type="Proteomes" id="UP000008718"/>
    </source>
</evidence>
<dbReference type="InterPro" id="IPR036974">
    <property type="entry name" value="PUA_sf"/>
</dbReference>
<dbReference type="EMBL" id="CP002345">
    <property type="protein sequence ID" value="ADQ79843.1"/>
    <property type="molecule type" value="Genomic_DNA"/>
</dbReference>
<evidence type="ECO:0000256" key="6">
    <source>
        <dbReference type="ARBA" id="ARBA00022777"/>
    </source>
</evidence>
<dbReference type="InterPro" id="IPR011529">
    <property type="entry name" value="Glu_5kinase"/>
</dbReference>
<dbReference type="EC" id="2.7.2.11" evidence="8"/>
<dbReference type="GO" id="GO:0003723">
    <property type="term" value="F:RNA binding"/>
    <property type="evidence" value="ECO:0007669"/>
    <property type="project" value="InterPro"/>
</dbReference>
<dbReference type="InterPro" id="IPR036393">
    <property type="entry name" value="AceGlu_kinase-like_sf"/>
</dbReference>
<dbReference type="HAMAP" id="MF_00456">
    <property type="entry name" value="ProB"/>
    <property type="match status" value="1"/>
</dbReference>
<proteinExistence type="inferred from homology"/>
<keyword evidence="2 8" id="KW-0028">Amino-acid biosynthesis</keyword>
<evidence type="ECO:0000256" key="2">
    <source>
        <dbReference type="ARBA" id="ARBA00022605"/>
    </source>
</evidence>
<keyword evidence="1 8" id="KW-0963">Cytoplasm</keyword>
<keyword evidence="3 8" id="KW-0641">Proline biosynthesis</keyword>
<dbReference type="InterPro" id="IPR015947">
    <property type="entry name" value="PUA-like_sf"/>
</dbReference>
<dbReference type="InterPro" id="IPR001057">
    <property type="entry name" value="Glu/AcGlu_kinase"/>
</dbReference>
<feature type="binding site" evidence="8">
    <location>
        <position position="138"/>
    </location>
    <ligand>
        <name>substrate</name>
    </ligand>
</feature>
<keyword evidence="7 8" id="KW-0067">ATP-binding</keyword>
<evidence type="ECO:0000256" key="5">
    <source>
        <dbReference type="ARBA" id="ARBA00022741"/>
    </source>
</evidence>
<dbReference type="PROSITE" id="PS00902">
    <property type="entry name" value="GLUTAMATE_5_KINASE"/>
    <property type="match status" value="1"/>
</dbReference>
<comment type="catalytic activity">
    <reaction evidence="8">
        <text>L-glutamate + ATP = L-glutamyl 5-phosphate + ADP</text>
        <dbReference type="Rhea" id="RHEA:14877"/>
        <dbReference type="ChEBI" id="CHEBI:29985"/>
        <dbReference type="ChEBI" id="CHEBI:30616"/>
        <dbReference type="ChEBI" id="CHEBI:58274"/>
        <dbReference type="ChEBI" id="CHEBI:456216"/>
        <dbReference type="EC" id="2.7.2.11"/>
    </reaction>
</comment>
<dbReference type="eggNOG" id="COG0263">
    <property type="taxonomic scope" value="Bacteria"/>
</dbReference>
<evidence type="ECO:0000256" key="4">
    <source>
        <dbReference type="ARBA" id="ARBA00022679"/>
    </source>
</evidence>
<dbReference type="STRING" id="694427.Palpr_1703"/>
<dbReference type="OrthoDB" id="9804434at2"/>
<dbReference type="UniPathway" id="UPA00098">
    <property type="reaction ID" value="UER00359"/>
</dbReference>
<evidence type="ECO:0000256" key="3">
    <source>
        <dbReference type="ARBA" id="ARBA00022650"/>
    </source>
</evidence>
<dbReference type="KEGG" id="ppn:Palpr_1703"/>